<feature type="region of interest" description="Disordered" evidence="1">
    <location>
        <begin position="654"/>
        <end position="678"/>
    </location>
</feature>
<evidence type="ECO:0000256" key="1">
    <source>
        <dbReference type="SAM" id="MobiDB-lite"/>
    </source>
</evidence>
<organism evidence="4 5">
    <name type="scientific">Asticcacaulis biprosthecium C19</name>
    <dbReference type="NCBI Taxonomy" id="715226"/>
    <lineage>
        <taxon>Bacteria</taxon>
        <taxon>Pseudomonadati</taxon>
        <taxon>Pseudomonadota</taxon>
        <taxon>Alphaproteobacteria</taxon>
        <taxon>Caulobacterales</taxon>
        <taxon>Caulobacteraceae</taxon>
        <taxon>Asticcacaulis</taxon>
    </lineage>
</organism>
<name>F4QG44_9CAUL</name>
<keyword evidence="2" id="KW-1133">Transmembrane helix</keyword>
<sequence length="969" mass="102191">MWEFRSYGSGGLYHDIFNAVALMSGANAMDSLIRLALVLGVAMGIVKAVTDFNVGTILRWYIFAVVIYGVLWVPKVSIQVEDRLNPGVVHPIVANVPLGVGASSALISQIGDRIIKLTETAFADPVDGEFSKHGMIFGAKMFAKINTLRPSDQRTALNLRGYMQDCAFYDVADNTVQIDALSKSADMWQTLTATPNPARMGPYTNADGSTTLKNCADYATQVGVDLGTDLPNIQKYLVASVDPDVAEANMNAEQANVSNVVTTAIGSSQSATTIIKQAVVRNMLNDSLKGYMGSSSGVLGATMAELQTQNTQKLLGVIGEKAVVNLKIVIELLFIGIFPVIFPLFLLPKLGPAMAKGYLAGFFYLQLWGPMYVILHKVMMANAFAHTAAATFGAGDTHVFNALTLDASAQANQDVCTLAGSMMLMIPVLAGLLTKGAMAVGAQGEALLGNFRSGAESASSSLTSGNWSLGNAAVGNHSWDNENANQHVTSRYEDRSRSTVVGADGVTMTRYGNGLNIANAALSSGAVDLARQRGYSESLAKSSQSYLDQSQALTDSVSVGKTRSKAVTDEVFRGWSNNTVNMSGMSSEEQASSGRLISDLQQLSQYYQTSHHMSKGEADAEATRAAATVYSSLEASAGVKGDIGVAEVRADAKAGVRGEASKEASTTATQSKSNDRGYSLMSTLSTDITDTHNRVSTDAARSAFDRSHTTDNGARHVDSSTFSSLQSITDTATKLQATGTRLSEDATNVRNGSETVTGNQGTAFFNWMLQDKGMTVSDARSLWVGATPQDLQRGMALAEEFNGLQADSLAKTYESAATPANNHLAQDPVLISAAEATRTVANDAGLRPGAGDAETPSKKSRPSRKSGGASDSDAPDQPHGSNSGWSAGSVPSLAESPQAAAFAARDADAQKTAKQINADVQQGQQDLGSQQVREHIDITKQTGDTFGKVGKAGMKGWNAVTGVFDKGEQ</sequence>
<accession>F4QG44</accession>
<keyword evidence="5" id="KW-1185">Reference proteome</keyword>
<dbReference type="Pfam" id="PF07916">
    <property type="entry name" value="TraG_N"/>
    <property type="match status" value="1"/>
</dbReference>
<feature type="region of interest" description="Disordered" evidence="1">
    <location>
        <begin position="699"/>
        <end position="718"/>
    </location>
</feature>
<dbReference type="RefSeq" id="WP_006270820.1">
    <property type="nucleotide sequence ID" value="NZ_GL883076.1"/>
</dbReference>
<feature type="transmembrane region" description="Helical" evidence="2">
    <location>
        <begin position="56"/>
        <end position="73"/>
    </location>
</feature>
<dbReference type="HOGENOM" id="CLU_305818_0_0_5"/>
<feature type="transmembrane region" description="Helical" evidence="2">
    <location>
        <begin position="32"/>
        <end position="50"/>
    </location>
</feature>
<feature type="transmembrane region" description="Helical" evidence="2">
    <location>
        <begin position="358"/>
        <end position="375"/>
    </location>
</feature>
<feature type="compositionally biased region" description="Polar residues" evidence="1">
    <location>
        <begin position="663"/>
        <end position="672"/>
    </location>
</feature>
<gene>
    <name evidence="4" type="ORF">ABI_00870</name>
</gene>
<reference evidence="5" key="1">
    <citation type="submission" date="2011-03" db="EMBL/GenBank/DDBJ databases">
        <title>Draft genome sequence of Brevundimonas diminuta.</title>
        <authorList>
            <person name="Brown P.J.B."/>
            <person name="Buechlein A."/>
            <person name="Hemmerich C."/>
            <person name="Brun Y.V."/>
        </authorList>
    </citation>
    <scope>NUCLEOTIDE SEQUENCE [LARGE SCALE GENOMIC DNA]</scope>
    <source>
        <strain evidence="5">C19</strain>
    </source>
</reference>
<dbReference type="InterPro" id="IPR012931">
    <property type="entry name" value="TraG_N_Proteobacteria"/>
</dbReference>
<dbReference type="OrthoDB" id="7413598at2"/>
<evidence type="ECO:0000259" key="3">
    <source>
        <dbReference type="Pfam" id="PF07916"/>
    </source>
</evidence>
<feature type="compositionally biased region" description="Basic and acidic residues" evidence="1">
    <location>
        <begin position="703"/>
        <end position="718"/>
    </location>
</feature>
<evidence type="ECO:0000313" key="5">
    <source>
        <dbReference type="Proteomes" id="UP000006512"/>
    </source>
</evidence>
<dbReference type="AlphaFoldDB" id="F4QG44"/>
<protein>
    <submittedName>
        <fullName evidence="4">TraG-like protein</fullName>
    </submittedName>
</protein>
<keyword evidence="2" id="KW-0812">Transmembrane</keyword>
<feature type="domain" description="TraG N-terminal Proteobacteria" evidence="3">
    <location>
        <begin position="6"/>
        <end position="448"/>
    </location>
</feature>
<feature type="region of interest" description="Disordered" evidence="1">
    <location>
        <begin position="841"/>
        <end position="932"/>
    </location>
</feature>
<dbReference type="Proteomes" id="UP000006512">
    <property type="component" value="Unassembled WGS sequence"/>
</dbReference>
<feature type="compositionally biased region" description="Low complexity" evidence="1">
    <location>
        <begin position="912"/>
        <end position="931"/>
    </location>
</feature>
<keyword evidence="2" id="KW-0472">Membrane</keyword>
<dbReference type="STRING" id="715226.ABI_00870"/>
<dbReference type="eggNOG" id="COG4678">
    <property type="taxonomic scope" value="Bacteria"/>
</dbReference>
<evidence type="ECO:0000313" key="4">
    <source>
        <dbReference type="EMBL" id="EGF93855.1"/>
    </source>
</evidence>
<evidence type="ECO:0000256" key="2">
    <source>
        <dbReference type="SAM" id="Phobius"/>
    </source>
</evidence>
<proteinExistence type="predicted"/>
<dbReference type="EMBL" id="GL883076">
    <property type="protein sequence ID" value="EGF93855.1"/>
    <property type="molecule type" value="Genomic_DNA"/>
</dbReference>
<feature type="transmembrane region" description="Helical" evidence="2">
    <location>
        <begin position="328"/>
        <end position="346"/>
    </location>
</feature>